<dbReference type="Gene3D" id="3.30.70.1820">
    <property type="entry name" value="L1 transposable element, RRM domain"/>
    <property type="match status" value="1"/>
</dbReference>
<dbReference type="Gene3D" id="1.20.5.170">
    <property type="match status" value="1"/>
</dbReference>
<dbReference type="SUPFAM" id="SSF57997">
    <property type="entry name" value="Tropomyosin"/>
    <property type="match status" value="1"/>
</dbReference>
<organism evidence="2 3">
    <name type="scientific">Dreissena polymorpha</name>
    <name type="common">Zebra mussel</name>
    <name type="synonym">Mytilus polymorpha</name>
    <dbReference type="NCBI Taxonomy" id="45954"/>
    <lineage>
        <taxon>Eukaryota</taxon>
        <taxon>Metazoa</taxon>
        <taxon>Spiralia</taxon>
        <taxon>Lophotrochozoa</taxon>
        <taxon>Mollusca</taxon>
        <taxon>Bivalvia</taxon>
        <taxon>Autobranchia</taxon>
        <taxon>Heteroconchia</taxon>
        <taxon>Euheterodonta</taxon>
        <taxon>Imparidentia</taxon>
        <taxon>Neoheterodontei</taxon>
        <taxon>Myida</taxon>
        <taxon>Dreissenoidea</taxon>
        <taxon>Dreissenidae</taxon>
        <taxon>Dreissena</taxon>
    </lineage>
</organism>
<feature type="coiled-coil region" evidence="1">
    <location>
        <begin position="87"/>
        <end position="128"/>
    </location>
</feature>
<keyword evidence="3" id="KW-1185">Reference proteome</keyword>
<feature type="coiled-coil region" evidence="1">
    <location>
        <begin position="21"/>
        <end position="58"/>
    </location>
</feature>
<keyword evidence="1" id="KW-0175">Coiled coil</keyword>
<accession>A0A9D4GJI6</accession>
<name>A0A9D4GJI6_DREPO</name>
<evidence type="ECO:0000313" key="3">
    <source>
        <dbReference type="Proteomes" id="UP000828390"/>
    </source>
</evidence>
<evidence type="ECO:0000256" key="1">
    <source>
        <dbReference type="SAM" id="Coils"/>
    </source>
</evidence>
<reference evidence="2" key="2">
    <citation type="submission" date="2020-11" db="EMBL/GenBank/DDBJ databases">
        <authorList>
            <person name="McCartney M.A."/>
            <person name="Auch B."/>
            <person name="Kono T."/>
            <person name="Mallez S."/>
            <person name="Becker A."/>
            <person name="Gohl D.M."/>
            <person name="Silverstein K.A.T."/>
            <person name="Koren S."/>
            <person name="Bechman K.B."/>
            <person name="Herman A."/>
            <person name="Abrahante J.E."/>
            <person name="Garbe J."/>
        </authorList>
    </citation>
    <scope>NUCLEOTIDE SEQUENCE</scope>
    <source>
        <strain evidence="2">Duluth1</strain>
        <tissue evidence="2">Whole animal</tissue>
    </source>
</reference>
<dbReference type="EMBL" id="JAIWYP010000005">
    <property type="protein sequence ID" value="KAH3818260.1"/>
    <property type="molecule type" value="Genomic_DNA"/>
</dbReference>
<comment type="caution">
    <text evidence="2">The sequence shown here is derived from an EMBL/GenBank/DDBJ whole genome shotgun (WGS) entry which is preliminary data.</text>
</comment>
<reference evidence="2" key="1">
    <citation type="journal article" date="2019" name="bioRxiv">
        <title>The Genome of the Zebra Mussel, Dreissena polymorpha: A Resource for Invasive Species Research.</title>
        <authorList>
            <person name="McCartney M.A."/>
            <person name="Auch B."/>
            <person name="Kono T."/>
            <person name="Mallez S."/>
            <person name="Zhang Y."/>
            <person name="Obille A."/>
            <person name="Becker A."/>
            <person name="Abrahante J.E."/>
            <person name="Garbe J."/>
            <person name="Badalamenti J.P."/>
            <person name="Herman A."/>
            <person name="Mangelson H."/>
            <person name="Liachko I."/>
            <person name="Sullivan S."/>
            <person name="Sone E.D."/>
            <person name="Koren S."/>
            <person name="Silverstein K.A.T."/>
            <person name="Beckman K.B."/>
            <person name="Gohl D.M."/>
        </authorList>
    </citation>
    <scope>NUCLEOTIDE SEQUENCE</scope>
    <source>
        <strain evidence="2">Duluth1</strain>
        <tissue evidence="2">Whole animal</tissue>
    </source>
</reference>
<protein>
    <submittedName>
        <fullName evidence="2">Uncharacterized protein</fullName>
    </submittedName>
</protein>
<proteinExistence type="predicted"/>
<gene>
    <name evidence="2" type="ORF">DPMN_119862</name>
</gene>
<dbReference type="AlphaFoldDB" id="A0A9D4GJI6"/>
<dbReference type="Proteomes" id="UP000828390">
    <property type="component" value="Unassembled WGS sequence"/>
</dbReference>
<sequence length="213" mass="24169">MPGFGHSPPPGSPFGMQPPWATELLQEMKDIKSKMKSLDKIERAVNQISSKLSELEIKVSDIDKRVADTEHAATFITAQYEDTSTALKEATTRIKTLNDVCNSLDTKVKTLSDEKSKTENKLMELEMKTMKDNLVFYGLPEASPGTREDCKATVLNVLNKLLDIQEDIMIDSAYRPTQQSRGGRPRPVIVKFHYNQQRRWSGNYHLRPKSNKL</sequence>
<evidence type="ECO:0000313" key="2">
    <source>
        <dbReference type="EMBL" id="KAH3818260.1"/>
    </source>
</evidence>